<dbReference type="Proteomes" id="UP000292958">
    <property type="component" value="Unassembled WGS sequence"/>
</dbReference>
<sequence>MSLNGWLQIAIFLATVLLLAKPMGSYMTSVFERRKTFLDVILVPCERLLYRLTGVKADEEMTWGEYAISMLVFSAATLVLTYVVQRLQHLLPLNPQHLGAVAPDLALNTAISFTTNTNWQSYVPESTMSYLTQMLGLATHNFWSAAVGLALAVAFIRGIARREMKTLGNFWVDLTRGTFWVLLPISTILAVGLVSQGVIQNFRSYDTVKLVEAQNVTGSDGKTATVTTQTIAQGPVASQEAIKMLGTNGGGFFNANSAHPFENPTPFSNFLQMLAIFLIPAGLTVTLGQMVGSPRHGWAVLAAMAILWFAGTFTCYWAEAHGNPLLHGTDQHVSDLQSGGNMEGKEVRFGIASSALFATVTTDASCGAVNGMHDSFTPLGGMVPMINILLGEVVFGGVGAGLYGMLIFVVMAVFIAGLMVGRTPEYLGKKIEAYDVQLAMLYLLIFPLIILGFSAVSVLMPNIGLSSLTNHGPHGLSEILYAYTSATGNNGSAFAGLNANTHWYNYTLGLAMFFGRFMMIIPMLAIAGNLAGKKIVPASSGTFPVTTPLFTFLLTGVILIVGALTFFPVLSLGPILEHLLLQAGQTF</sequence>
<keyword evidence="11" id="KW-1185">Reference proteome</keyword>
<dbReference type="OrthoDB" id="9763796at2"/>
<comment type="function">
    <text evidence="9">Part of the high-affinity ATP-driven potassium transport (or Kdp) system, which catalyzes the hydrolysis of ATP coupled with the electrogenic transport of potassium into the cytoplasm. This subunit binds the extracellular potassium ions and delivers the ions to the membrane domain of KdpB through an intramembrane tunnel.</text>
</comment>
<comment type="subcellular location">
    <subcellularLocation>
        <location evidence="9">Cell membrane</location>
        <topology evidence="9">Multi-pass membrane protein</topology>
    </subcellularLocation>
</comment>
<evidence type="ECO:0000256" key="7">
    <source>
        <dbReference type="ARBA" id="ARBA00023065"/>
    </source>
</evidence>
<feature type="transmembrane region" description="Helical" evidence="9">
    <location>
        <begin position="270"/>
        <end position="291"/>
    </location>
</feature>
<reference evidence="10 11" key="1">
    <citation type="submission" date="2019-02" db="EMBL/GenBank/DDBJ databases">
        <title>Genomic Encyclopedia of Archaeal and Bacterial Type Strains, Phase II (KMG-II): from individual species to whole genera.</title>
        <authorList>
            <person name="Goeker M."/>
        </authorList>
    </citation>
    <scope>NUCLEOTIDE SEQUENCE [LARGE SCALE GENOMIC DNA]</scope>
    <source>
        <strain evidence="10 11">DSM 18101</strain>
    </source>
</reference>
<evidence type="ECO:0000256" key="8">
    <source>
        <dbReference type="ARBA" id="ARBA00023136"/>
    </source>
</evidence>
<evidence type="ECO:0000256" key="5">
    <source>
        <dbReference type="ARBA" id="ARBA00022958"/>
    </source>
</evidence>
<dbReference type="InterPro" id="IPR004623">
    <property type="entry name" value="KdpA"/>
</dbReference>
<keyword evidence="6 9" id="KW-1133">Transmembrane helix</keyword>
<protein>
    <recommendedName>
        <fullName evidence="9">Potassium-transporting ATPase potassium-binding subunit</fullName>
    </recommendedName>
    <alternativeName>
        <fullName evidence="9">ATP phosphohydrolase [potassium-transporting] A chain</fullName>
    </alternativeName>
    <alternativeName>
        <fullName evidence="9">Potassium-binding and translocating subunit A</fullName>
    </alternativeName>
    <alternativeName>
        <fullName evidence="9">Potassium-translocating ATPase A chain</fullName>
    </alternativeName>
</protein>
<proteinExistence type="inferred from homology"/>
<comment type="caution">
    <text evidence="10">The sequence shown here is derived from an EMBL/GenBank/DDBJ whole genome shotgun (WGS) entry which is preliminary data.</text>
</comment>
<keyword evidence="3 9" id="KW-0633">Potassium transport</keyword>
<accession>A0A4V2G4V4</accession>
<feature type="transmembrane region" description="Helical" evidence="9">
    <location>
        <begin position="66"/>
        <end position="84"/>
    </location>
</feature>
<feature type="transmembrane region" description="Helical" evidence="9">
    <location>
        <begin position="393"/>
        <end position="420"/>
    </location>
</feature>
<feature type="transmembrane region" description="Helical" evidence="9">
    <location>
        <begin position="6"/>
        <end position="24"/>
    </location>
</feature>
<evidence type="ECO:0000256" key="2">
    <source>
        <dbReference type="ARBA" id="ARBA00022475"/>
    </source>
</evidence>
<feature type="transmembrane region" description="Helical" evidence="9">
    <location>
        <begin position="298"/>
        <end position="319"/>
    </location>
</feature>
<evidence type="ECO:0000256" key="3">
    <source>
        <dbReference type="ARBA" id="ARBA00022538"/>
    </source>
</evidence>
<keyword evidence="7 9" id="KW-0406">Ion transport</keyword>
<organism evidence="10 11">
    <name type="scientific">Edaphobacter modestus</name>
    <dbReference type="NCBI Taxonomy" id="388466"/>
    <lineage>
        <taxon>Bacteria</taxon>
        <taxon>Pseudomonadati</taxon>
        <taxon>Acidobacteriota</taxon>
        <taxon>Terriglobia</taxon>
        <taxon>Terriglobales</taxon>
        <taxon>Acidobacteriaceae</taxon>
        <taxon>Edaphobacter</taxon>
    </lineage>
</organism>
<evidence type="ECO:0000256" key="9">
    <source>
        <dbReference type="HAMAP-Rule" id="MF_00275"/>
    </source>
</evidence>
<feature type="transmembrane region" description="Helical" evidence="9">
    <location>
        <begin position="503"/>
        <end position="528"/>
    </location>
</feature>
<keyword evidence="8 9" id="KW-0472">Membrane</keyword>
<dbReference type="EMBL" id="SHKW01000001">
    <property type="protein sequence ID" value="RZU42316.1"/>
    <property type="molecule type" value="Genomic_DNA"/>
</dbReference>
<keyword evidence="2 9" id="KW-1003">Cell membrane</keyword>
<dbReference type="AlphaFoldDB" id="A0A4V2G4V4"/>
<dbReference type="GO" id="GO:0030955">
    <property type="term" value="F:potassium ion binding"/>
    <property type="evidence" value="ECO:0007669"/>
    <property type="project" value="UniProtKB-UniRule"/>
</dbReference>
<keyword evidence="5 9" id="KW-0630">Potassium</keyword>
<dbReference type="NCBIfam" id="TIGR00680">
    <property type="entry name" value="kdpA"/>
    <property type="match status" value="1"/>
</dbReference>
<evidence type="ECO:0000313" key="11">
    <source>
        <dbReference type="Proteomes" id="UP000292958"/>
    </source>
</evidence>
<evidence type="ECO:0000256" key="1">
    <source>
        <dbReference type="ARBA" id="ARBA00022448"/>
    </source>
</evidence>
<feature type="transmembrane region" description="Helical" evidence="9">
    <location>
        <begin position="549"/>
        <end position="570"/>
    </location>
</feature>
<dbReference type="PANTHER" id="PTHR30607">
    <property type="entry name" value="POTASSIUM-TRANSPORTING ATPASE A CHAIN"/>
    <property type="match status" value="1"/>
</dbReference>
<feature type="transmembrane region" description="Helical" evidence="9">
    <location>
        <begin position="441"/>
        <end position="460"/>
    </location>
</feature>
<dbReference type="HAMAP" id="MF_00275">
    <property type="entry name" value="KdpA"/>
    <property type="match status" value="1"/>
</dbReference>
<evidence type="ECO:0000313" key="10">
    <source>
        <dbReference type="EMBL" id="RZU42316.1"/>
    </source>
</evidence>
<comment type="similarity">
    <text evidence="9">Belongs to the KdpA family.</text>
</comment>
<dbReference type="GO" id="GO:0005886">
    <property type="term" value="C:plasma membrane"/>
    <property type="evidence" value="ECO:0007669"/>
    <property type="project" value="UniProtKB-SubCell"/>
</dbReference>
<feature type="transmembrane region" description="Helical" evidence="9">
    <location>
        <begin position="142"/>
        <end position="160"/>
    </location>
</feature>
<evidence type="ECO:0000256" key="4">
    <source>
        <dbReference type="ARBA" id="ARBA00022692"/>
    </source>
</evidence>
<gene>
    <name evidence="9" type="primary">kdpA</name>
    <name evidence="10" type="ORF">BDD14_3878</name>
</gene>
<dbReference type="PANTHER" id="PTHR30607:SF2">
    <property type="entry name" value="POTASSIUM-TRANSPORTING ATPASE POTASSIUM-BINDING SUBUNIT"/>
    <property type="match status" value="1"/>
</dbReference>
<evidence type="ECO:0000256" key="6">
    <source>
        <dbReference type="ARBA" id="ARBA00022989"/>
    </source>
</evidence>
<name>A0A4V2G4V4_9BACT</name>
<dbReference type="Pfam" id="PF03814">
    <property type="entry name" value="KdpA"/>
    <property type="match status" value="1"/>
</dbReference>
<keyword evidence="4 9" id="KW-0812">Transmembrane</keyword>
<feature type="transmembrane region" description="Helical" evidence="9">
    <location>
        <begin position="180"/>
        <end position="199"/>
    </location>
</feature>
<dbReference type="GO" id="GO:0008556">
    <property type="term" value="F:P-type potassium transmembrane transporter activity"/>
    <property type="evidence" value="ECO:0007669"/>
    <property type="project" value="InterPro"/>
</dbReference>
<keyword evidence="1 9" id="KW-0813">Transport</keyword>
<dbReference type="RefSeq" id="WP_130420083.1">
    <property type="nucleotide sequence ID" value="NZ_SHKW01000001.1"/>
</dbReference>
<dbReference type="PIRSF" id="PIRSF001294">
    <property type="entry name" value="K_ATPaseA"/>
    <property type="match status" value="1"/>
</dbReference>
<comment type="subunit">
    <text evidence="9">The system is composed of three essential subunits: KdpA, KdpB and KdpC.</text>
</comment>